<gene>
    <name evidence="1" type="ORF">FJZ47_13080</name>
</gene>
<protein>
    <submittedName>
        <fullName evidence="1">Uncharacterized protein</fullName>
    </submittedName>
</protein>
<dbReference type="Proteomes" id="UP000712673">
    <property type="component" value="Unassembled WGS sequence"/>
</dbReference>
<name>A0A937W3U8_UNCTE</name>
<evidence type="ECO:0000313" key="1">
    <source>
        <dbReference type="EMBL" id="MBM3224722.1"/>
    </source>
</evidence>
<comment type="caution">
    <text evidence="1">The sequence shown here is derived from an EMBL/GenBank/DDBJ whole genome shotgun (WGS) entry which is preliminary data.</text>
</comment>
<organism evidence="1 2">
    <name type="scientific">Tectimicrobiota bacterium</name>
    <dbReference type="NCBI Taxonomy" id="2528274"/>
    <lineage>
        <taxon>Bacteria</taxon>
        <taxon>Pseudomonadati</taxon>
        <taxon>Nitrospinota/Tectimicrobiota group</taxon>
        <taxon>Candidatus Tectimicrobiota</taxon>
    </lineage>
</organism>
<evidence type="ECO:0000313" key="2">
    <source>
        <dbReference type="Proteomes" id="UP000712673"/>
    </source>
</evidence>
<accession>A0A937W3U8</accession>
<dbReference type="EMBL" id="VGLS01000390">
    <property type="protein sequence ID" value="MBM3224722.1"/>
    <property type="molecule type" value="Genomic_DNA"/>
</dbReference>
<proteinExistence type="predicted"/>
<reference evidence="1" key="1">
    <citation type="submission" date="2019-03" db="EMBL/GenBank/DDBJ databases">
        <title>Lake Tanganyika Metagenome-Assembled Genomes (MAGs).</title>
        <authorList>
            <person name="Tran P."/>
        </authorList>
    </citation>
    <scope>NUCLEOTIDE SEQUENCE</scope>
    <source>
        <strain evidence="1">K_DeepCast_65m_m2_066</strain>
    </source>
</reference>
<dbReference type="AlphaFoldDB" id="A0A937W3U8"/>
<sequence length="107" mass="12164">MRYEVHTELTPREALERALADFGPQGLGLTVLSKANLSLVLQGGGGHIAITVQPGAPTVIELETREWDYAVQQYMALVARRRSWWQRLWRRKRGQPTRPASLTILQE</sequence>